<accession>A0A4S4K4R7</accession>
<dbReference type="EMBL" id="SGPJ01000966">
    <property type="protein sequence ID" value="THG92738.1"/>
    <property type="molecule type" value="Genomic_DNA"/>
</dbReference>
<feature type="region of interest" description="Disordered" evidence="1">
    <location>
        <begin position="1"/>
        <end position="43"/>
    </location>
</feature>
<evidence type="ECO:0000313" key="2">
    <source>
        <dbReference type="EMBL" id="THG92738.1"/>
    </source>
</evidence>
<gene>
    <name evidence="2" type="ORF">EW026_g8264</name>
</gene>
<dbReference type="AlphaFoldDB" id="A0A4S4K4R7"/>
<sequence>MKSCAERAVMDNQSEVGDSPGKSKSKCKGKGKGRASTQATPVKLETPVTPSLFDLSATPMKLESPVKEETPVKLMNKRGAQTTPKTPKSVGVLQVVDNMFTSNTVSSNSAGGLFPVLGESFNVLFFILTQCWGNHQGFQDTILRQCFITPTPVCHKVQHAEGSIVRQPMPKEVLIAPGDEVLTVAAKKQTVANEPMEQLLRNNKSIARFWRNKRVFIDKTPILVNSDSDSDSEAGKTTKAPVAAKHEEVEALLSSDDGVTVISLHPEVFVDLQVVVWIENNTKALIVVENKVPLTFTFASLKTICKLVQPQAKTELQIYSPSIGSWVLWKVDEILVVNPQ</sequence>
<comment type="caution">
    <text evidence="2">The sequence shown here is derived from an EMBL/GenBank/DDBJ whole genome shotgun (WGS) entry which is preliminary data.</text>
</comment>
<feature type="compositionally biased region" description="Basic residues" evidence="1">
    <location>
        <begin position="23"/>
        <end position="33"/>
    </location>
</feature>
<organism evidence="2 3">
    <name type="scientific">Hermanssonia centrifuga</name>
    <dbReference type="NCBI Taxonomy" id="98765"/>
    <lineage>
        <taxon>Eukaryota</taxon>
        <taxon>Fungi</taxon>
        <taxon>Dikarya</taxon>
        <taxon>Basidiomycota</taxon>
        <taxon>Agaricomycotina</taxon>
        <taxon>Agaricomycetes</taxon>
        <taxon>Polyporales</taxon>
        <taxon>Meruliaceae</taxon>
        <taxon>Hermanssonia</taxon>
    </lineage>
</organism>
<reference evidence="2 3" key="1">
    <citation type="submission" date="2019-02" db="EMBL/GenBank/DDBJ databases">
        <title>Genome sequencing of the rare red list fungi Phlebia centrifuga.</title>
        <authorList>
            <person name="Buettner E."/>
            <person name="Kellner H."/>
        </authorList>
    </citation>
    <scope>NUCLEOTIDE SEQUENCE [LARGE SCALE GENOMIC DNA]</scope>
    <source>
        <strain evidence="2 3">DSM 108282</strain>
    </source>
</reference>
<protein>
    <submittedName>
        <fullName evidence="2">Uncharacterized protein</fullName>
    </submittedName>
</protein>
<dbReference type="Proteomes" id="UP000309038">
    <property type="component" value="Unassembled WGS sequence"/>
</dbReference>
<name>A0A4S4K4R7_9APHY</name>
<evidence type="ECO:0000313" key="3">
    <source>
        <dbReference type="Proteomes" id="UP000309038"/>
    </source>
</evidence>
<keyword evidence="3" id="KW-1185">Reference proteome</keyword>
<proteinExistence type="predicted"/>
<evidence type="ECO:0000256" key="1">
    <source>
        <dbReference type="SAM" id="MobiDB-lite"/>
    </source>
</evidence>